<name>A0A437MBP6_9SPHN</name>
<evidence type="ECO:0000259" key="1">
    <source>
        <dbReference type="Pfam" id="PF13400"/>
    </source>
</evidence>
<dbReference type="InterPro" id="IPR028087">
    <property type="entry name" value="Tad_N"/>
</dbReference>
<dbReference type="Proteomes" id="UP000282971">
    <property type="component" value="Unassembled WGS sequence"/>
</dbReference>
<sequence length="547" mass="58543">MTMVPLMAFSGCAVDTARMYFVKMRLQQACDAGVLAGRRFMTDTSMANTTLDSTAQAQANAFFANNFRTGWFGAKSVGFTPTKTSEAQVAGTAVAIVPMTIMSMFGVPAQQINVACEARYDVADTDVLFVLDTTGSMACLPQDDDVTCNNYVRDAGTTSFSRPADGNGSGNVSTVGYPGSTGFYVPEKSGSRMAALRTAVLSFYDTLASAADPSTNIRYGFVTYASSVNAGKAIMQMSPAYMVGGSGNANKVWNYQSRLRNGSNWTYQQMSYDVSMFVSQTSVTDPSKTSGNSSWPGCIEERFTTSGTTSFSQSNLPNDLNPDLIPTSDIRTQWKPAWSDVVYIRNAVASSSAGELLATATGYGGPAAVACGKPVSRLKTMTRNQVSNYVNATDFRALGGTYHDIGMIWGTRMLSTKGIFASDNGPWPGHNATNKVIVFLTDGDMSPNYTVYGAYGVEYFDRRISKTTDLDSATLKAYHNARFLAECTAAKSRNISVWTVSIDSAATSEMTKCATIPAQALYSTTGTGLADAFAAIAKQVAMLRITR</sequence>
<dbReference type="EMBL" id="SACN01000001">
    <property type="protein sequence ID" value="RVT95056.1"/>
    <property type="molecule type" value="Genomic_DNA"/>
</dbReference>
<comment type="caution">
    <text evidence="2">The sequence shown here is derived from an EMBL/GenBank/DDBJ whole genome shotgun (WGS) entry which is preliminary data.</text>
</comment>
<dbReference type="InterPro" id="IPR036465">
    <property type="entry name" value="vWFA_dom_sf"/>
</dbReference>
<reference evidence="2 3" key="1">
    <citation type="submission" date="2019-01" db="EMBL/GenBank/DDBJ databases">
        <authorList>
            <person name="Chen W.-M."/>
        </authorList>
    </citation>
    <scope>NUCLEOTIDE SEQUENCE [LARGE SCALE GENOMIC DNA]</scope>
    <source>
        <strain evidence="2 3">CCP-7</strain>
    </source>
</reference>
<keyword evidence="3" id="KW-1185">Reference proteome</keyword>
<organism evidence="2 3">
    <name type="scientific">Sphingomonas crocodyli</name>
    <dbReference type="NCBI Taxonomy" id="1979270"/>
    <lineage>
        <taxon>Bacteria</taxon>
        <taxon>Pseudomonadati</taxon>
        <taxon>Pseudomonadota</taxon>
        <taxon>Alphaproteobacteria</taxon>
        <taxon>Sphingomonadales</taxon>
        <taxon>Sphingomonadaceae</taxon>
        <taxon>Sphingomonas</taxon>
    </lineage>
</organism>
<dbReference type="Gene3D" id="3.40.50.410">
    <property type="entry name" value="von Willebrand factor, type A domain"/>
    <property type="match status" value="1"/>
</dbReference>
<evidence type="ECO:0000313" key="3">
    <source>
        <dbReference type="Proteomes" id="UP000282971"/>
    </source>
</evidence>
<accession>A0A437MBP6</accession>
<dbReference type="Pfam" id="PF13400">
    <property type="entry name" value="Tad"/>
    <property type="match status" value="1"/>
</dbReference>
<evidence type="ECO:0000313" key="2">
    <source>
        <dbReference type="EMBL" id="RVT95056.1"/>
    </source>
</evidence>
<proteinExistence type="predicted"/>
<gene>
    <name evidence="2" type="ORF">EOD43_04585</name>
</gene>
<dbReference type="OrthoDB" id="7522752at2"/>
<dbReference type="AlphaFoldDB" id="A0A437MBP6"/>
<feature type="domain" description="Putative Flp pilus-assembly TadG-like N-terminal" evidence="1">
    <location>
        <begin position="3"/>
        <end position="37"/>
    </location>
</feature>
<protein>
    <recommendedName>
        <fullName evidence="1">Putative Flp pilus-assembly TadG-like N-terminal domain-containing protein</fullName>
    </recommendedName>
</protein>
<dbReference type="SUPFAM" id="SSF53300">
    <property type="entry name" value="vWA-like"/>
    <property type="match status" value="1"/>
</dbReference>